<dbReference type="GO" id="GO:0009279">
    <property type="term" value="C:cell outer membrane"/>
    <property type="evidence" value="ECO:0007669"/>
    <property type="project" value="UniProtKB-SubCell"/>
</dbReference>
<protein>
    <submittedName>
        <fullName evidence="13">Putative porin</fullName>
    </submittedName>
</protein>
<dbReference type="PANTHER" id="PTHR34501:SF9">
    <property type="entry name" value="MAJOR OUTER MEMBRANE PROTEIN P.IA"/>
    <property type="match status" value="1"/>
</dbReference>
<keyword evidence="4" id="KW-1134">Transmembrane beta strand</keyword>
<proteinExistence type="predicted"/>
<comment type="subunit">
    <text evidence="2">Homotrimer.</text>
</comment>
<evidence type="ECO:0000256" key="6">
    <source>
        <dbReference type="ARBA" id="ARBA00022729"/>
    </source>
</evidence>
<evidence type="ECO:0000313" key="14">
    <source>
        <dbReference type="Proteomes" id="UP000295509"/>
    </source>
</evidence>
<dbReference type="InterPro" id="IPR002299">
    <property type="entry name" value="Porin_Neis"/>
</dbReference>
<evidence type="ECO:0000256" key="3">
    <source>
        <dbReference type="ARBA" id="ARBA00022448"/>
    </source>
</evidence>
<dbReference type="InterPro" id="IPR033900">
    <property type="entry name" value="Gram_neg_porin_domain"/>
</dbReference>
<comment type="subcellular location">
    <subcellularLocation>
        <location evidence="1">Cell outer membrane</location>
        <topology evidence="1">Multi-pass membrane protein</topology>
    </subcellularLocation>
</comment>
<keyword evidence="9" id="KW-0472">Membrane</keyword>
<dbReference type="RefSeq" id="WP_134196526.1">
    <property type="nucleotide sequence ID" value="NZ_JBHLUW010000024.1"/>
</dbReference>
<dbReference type="InterPro" id="IPR001702">
    <property type="entry name" value="Porin_Gram-ve"/>
</dbReference>
<organism evidence="13 14">
    <name type="scientific">Paraburkholderia rhizosphaerae</name>
    <dbReference type="NCBI Taxonomy" id="480658"/>
    <lineage>
        <taxon>Bacteria</taxon>
        <taxon>Pseudomonadati</taxon>
        <taxon>Pseudomonadota</taxon>
        <taxon>Betaproteobacteria</taxon>
        <taxon>Burkholderiales</taxon>
        <taxon>Burkholderiaceae</taxon>
        <taxon>Paraburkholderia</taxon>
    </lineage>
</organism>
<dbReference type="GO" id="GO:0034220">
    <property type="term" value="P:monoatomic ion transmembrane transport"/>
    <property type="evidence" value="ECO:0007669"/>
    <property type="project" value="InterPro"/>
</dbReference>
<dbReference type="PRINTS" id="PR00184">
    <property type="entry name" value="NEISSPPORIN"/>
</dbReference>
<sequence length="393" mass="40579">MKKTFIAAAALGSLGAAPVAQAQSSVTLYGIIDAGISYVSSSATPTGHASLIKYADGVASGSRWGVRGTEDLGGGLKTVFVLENGFSSADGTIGQGGALFGRQAYLGVSKDGYGTLAFGRQYSFSTDYLGANYTTGSQTPAGNYGWHINDVDQLSASRINNAVKFSSANFAGLTFGAMYGFSNRAGAFAGTPTVAAGGATQQGASSAYSFGANYAQGPFGIGAAYTNIRYPNGATPPFSVSIANVNTGGLRDLETYGIGARVAFGSALVWGNWTHTTFEPLAGDVSRLNNYEIGGRYGFTPAFAAGLGYTYSQLDDRMSGKWHQVTGALDYALSKRTDVYLLAVYQIASGSNTVAGRNVPVQAQIGTSPGMLGTSGVGVNHQVATRVGLRHRF</sequence>
<comment type="caution">
    <text evidence="13">The sequence shown here is derived from an EMBL/GenBank/DDBJ whole genome shotgun (WGS) entry which is preliminary data.</text>
</comment>
<keyword evidence="14" id="KW-1185">Reference proteome</keyword>
<keyword evidence="6 11" id="KW-0732">Signal</keyword>
<evidence type="ECO:0000256" key="4">
    <source>
        <dbReference type="ARBA" id="ARBA00022452"/>
    </source>
</evidence>
<dbReference type="Proteomes" id="UP000295509">
    <property type="component" value="Unassembled WGS sequence"/>
</dbReference>
<name>A0A4R8L8F4_9BURK</name>
<keyword evidence="7" id="KW-0406">Ion transport</keyword>
<keyword evidence="3" id="KW-0813">Transport</keyword>
<evidence type="ECO:0000256" key="10">
    <source>
        <dbReference type="ARBA" id="ARBA00023237"/>
    </source>
</evidence>
<gene>
    <name evidence="13" type="ORF">BX592_12817</name>
</gene>
<keyword evidence="10" id="KW-0998">Cell outer membrane</keyword>
<dbReference type="InterPro" id="IPR023614">
    <property type="entry name" value="Porin_dom_sf"/>
</dbReference>
<dbReference type="GO" id="GO:0046930">
    <property type="term" value="C:pore complex"/>
    <property type="evidence" value="ECO:0007669"/>
    <property type="project" value="UniProtKB-KW"/>
</dbReference>
<keyword evidence="5" id="KW-0812">Transmembrane</keyword>
<dbReference type="OrthoDB" id="8982743at2"/>
<dbReference type="AlphaFoldDB" id="A0A4R8L8F4"/>
<evidence type="ECO:0000256" key="7">
    <source>
        <dbReference type="ARBA" id="ARBA00023065"/>
    </source>
</evidence>
<dbReference type="EMBL" id="SORE01000028">
    <property type="protein sequence ID" value="TDY39013.1"/>
    <property type="molecule type" value="Genomic_DNA"/>
</dbReference>
<evidence type="ECO:0000256" key="8">
    <source>
        <dbReference type="ARBA" id="ARBA00023114"/>
    </source>
</evidence>
<evidence type="ECO:0000259" key="12">
    <source>
        <dbReference type="Pfam" id="PF13609"/>
    </source>
</evidence>
<dbReference type="Gene3D" id="2.40.160.10">
    <property type="entry name" value="Porin"/>
    <property type="match status" value="1"/>
</dbReference>
<evidence type="ECO:0000256" key="9">
    <source>
        <dbReference type="ARBA" id="ARBA00023136"/>
    </source>
</evidence>
<feature type="domain" description="Porin" evidence="12">
    <location>
        <begin position="7"/>
        <end position="341"/>
    </location>
</feature>
<feature type="signal peptide" evidence="11">
    <location>
        <begin position="1"/>
        <end position="22"/>
    </location>
</feature>
<evidence type="ECO:0000256" key="11">
    <source>
        <dbReference type="SAM" id="SignalP"/>
    </source>
</evidence>
<evidence type="ECO:0000256" key="5">
    <source>
        <dbReference type="ARBA" id="ARBA00022692"/>
    </source>
</evidence>
<reference evidence="13 14" key="1">
    <citation type="submission" date="2019-03" db="EMBL/GenBank/DDBJ databases">
        <title>Genomic Encyclopedia of Type Strains, Phase III (KMG-III): the genomes of soil and plant-associated and newly described type strains.</title>
        <authorList>
            <person name="Whitman W."/>
        </authorList>
    </citation>
    <scope>NUCLEOTIDE SEQUENCE [LARGE SCALE GENOMIC DNA]</scope>
    <source>
        <strain evidence="13 14">LMG 29544</strain>
    </source>
</reference>
<dbReference type="CDD" id="cd00342">
    <property type="entry name" value="gram_neg_porins"/>
    <property type="match status" value="1"/>
</dbReference>
<dbReference type="SUPFAM" id="SSF56935">
    <property type="entry name" value="Porins"/>
    <property type="match status" value="1"/>
</dbReference>
<keyword evidence="8" id="KW-0626">Porin</keyword>
<evidence type="ECO:0000313" key="13">
    <source>
        <dbReference type="EMBL" id="TDY39013.1"/>
    </source>
</evidence>
<accession>A0A4R8L8F4</accession>
<dbReference type="InterPro" id="IPR050298">
    <property type="entry name" value="Gram-neg_bact_OMP"/>
</dbReference>
<evidence type="ECO:0000256" key="2">
    <source>
        <dbReference type="ARBA" id="ARBA00011233"/>
    </source>
</evidence>
<feature type="chain" id="PRO_5020534301" evidence="11">
    <location>
        <begin position="23"/>
        <end position="393"/>
    </location>
</feature>
<dbReference type="PRINTS" id="PR00182">
    <property type="entry name" value="ECOLNEIPORIN"/>
</dbReference>
<evidence type="ECO:0000256" key="1">
    <source>
        <dbReference type="ARBA" id="ARBA00004571"/>
    </source>
</evidence>
<dbReference type="Pfam" id="PF13609">
    <property type="entry name" value="Porin_4"/>
    <property type="match status" value="1"/>
</dbReference>
<dbReference type="PANTHER" id="PTHR34501">
    <property type="entry name" value="PROTEIN YDDL-RELATED"/>
    <property type="match status" value="1"/>
</dbReference>
<dbReference type="GO" id="GO:0015288">
    <property type="term" value="F:porin activity"/>
    <property type="evidence" value="ECO:0007669"/>
    <property type="project" value="UniProtKB-KW"/>
</dbReference>